<reference evidence="2 3" key="1">
    <citation type="submission" date="2024-06" db="EMBL/GenBank/DDBJ databases">
        <title>Genomic Encyclopedia of Type Strains, Phase IV (KMG-IV): sequencing the most valuable type-strain genomes for metagenomic binning, comparative biology and taxonomic classification.</title>
        <authorList>
            <person name="Goeker M."/>
        </authorList>
    </citation>
    <scope>NUCLEOTIDE SEQUENCE [LARGE SCALE GENOMIC DNA]</scope>
    <source>
        <strain evidence="2 3">DSM 105042</strain>
    </source>
</reference>
<feature type="region of interest" description="Disordered" evidence="1">
    <location>
        <begin position="68"/>
        <end position="89"/>
    </location>
</feature>
<name>A0ABV2H129_9HYPH</name>
<protein>
    <recommendedName>
        <fullName evidence="4">Transposase</fullName>
    </recommendedName>
</protein>
<evidence type="ECO:0000256" key="1">
    <source>
        <dbReference type="SAM" id="MobiDB-lite"/>
    </source>
</evidence>
<accession>A0ABV2H129</accession>
<proteinExistence type="predicted"/>
<organism evidence="2 3">
    <name type="scientific">Pseudorhizobium tarimense</name>
    <dbReference type="NCBI Taxonomy" id="1079109"/>
    <lineage>
        <taxon>Bacteria</taxon>
        <taxon>Pseudomonadati</taxon>
        <taxon>Pseudomonadota</taxon>
        <taxon>Alphaproteobacteria</taxon>
        <taxon>Hyphomicrobiales</taxon>
        <taxon>Rhizobiaceae</taxon>
        <taxon>Rhizobium/Agrobacterium group</taxon>
        <taxon>Pseudorhizobium</taxon>
    </lineage>
</organism>
<dbReference type="Proteomes" id="UP001549031">
    <property type="component" value="Unassembled WGS sequence"/>
</dbReference>
<keyword evidence="3" id="KW-1185">Reference proteome</keyword>
<dbReference type="RefSeq" id="WP_247242071.1">
    <property type="nucleotide sequence ID" value="NZ_JALJRA010000001.1"/>
</dbReference>
<evidence type="ECO:0000313" key="2">
    <source>
        <dbReference type="EMBL" id="MET3584017.1"/>
    </source>
</evidence>
<evidence type="ECO:0008006" key="4">
    <source>
        <dbReference type="Google" id="ProtNLM"/>
    </source>
</evidence>
<feature type="compositionally biased region" description="Polar residues" evidence="1">
    <location>
        <begin position="78"/>
        <end position="89"/>
    </location>
</feature>
<evidence type="ECO:0000313" key="3">
    <source>
        <dbReference type="Proteomes" id="UP001549031"/>
    </source>
</evidence>
<dbReference type="EMBL" id="JBEPLJ010000001">
    <property type="protein sequence ID" value="MET3584017.1"/>
    <property type="molecule type" value="Genomic_DNA"/>
</dbReference>
<gene>
    <name evidence="2" type="ORF">ABID21_000109</name>
</gene>
<sequence>MPFGVAWAMADVMGAVWRIFRREGEPPITRQMLRLIGQPFTIDISRARNQLATLRVISPAEGMRRMQARGASPAQIALGNNPQSRVAAS</sequence>
<comment type="caution">
    <text evidence="2">The sequence shown here is derived from an EMBL/GenBank/DDBJ whole genome shotgun (WGS) entry which is preliminary data.</text>
</comment>